<evidence type="ECO:0000256" key="3">
    <source>
        <dbReference type="ARBA" id="ARBA00023163"/>
    </source>
</evidence>
<sequence length="196" mass="21631">MARTRLEINHLLQVTADLADQNGLEAVTLTSLAEKLGIRAPSLYNHIEGLTDLRMKLAIYGFQQIYEVLIHATDGQSGVPAIMTFGKAYLSFVRNHPGLYEATTHAPNPQHPQIQELGFTTVIHVLQLLQPLNIESNTAVHITRGLRSLLHGFASLEQHKGFTLPLDVDHSIEVAIESFLTGALSLHTKNHRPPSP</sequence>
<dbReference type="Gene3D" id="1.10.357.10">
    <property type="entry name" value="Tetracycline Repressor, domain 2"/>
    <property type="match status" value="1"/>
</dbReference>
<keyword evidence="7" id="KW-1185">Reference proteome</keyword>
<dbReference type="Pfam" id="PF13305">
    <property type="entry name" value="TetR_C_33"/>
    <property type="match status" value="1"/>
</dbReference>
<dbReference type="InterPro" id="IPR009057">
    <property type="entry name" value="Homeodomain-like_sf"/>
</dbReference>
<evidence type="ECO:0000313" key="6">
    <source>
        <dbReference type="EMBL" id="SFS62866.1"/>
    </source>
</evidence>
<proteinExistence type="predicted"/>
<evidence type="ECO:0000259" key="5">
    <source>
        <dbReference type="PROSITE" id="PS50977"/>
    </source>
</evidence>
<organism evidence="6 7">
    <name type="scientific">Marininema halotolerans</name>
    <dbReference type="NCBI Taxonomy" id="1155944"/>
    <lineage>
        <taxon>Bacteria</taxon>
        <taxon>Bacillati</taxon>
        <taxon>Bacillota</taxon>
        <taxon>Bacilli</taxon>
        <taxon>Bacillales</taxon>
        <taxon>Thermoactinomycetaceae</taxon>
        <taxon>Marininema</taxon>
    </lineage>
</organism>
<keyword evidence="2 4" id="KW-0238">DNA-binding</keyword>
<feature type="DNA-binding region" description="H-T-H motif" evidence="4">
    <location>
        <begin position="28"/>
        <end position="47"/>
    </location>
</feature>
<dbReference type="AlphaFoldDB" id="A0A1I6RDX6"/>
<dbReference type="RefSeq" id="WP_091836228.1">
    <property type="nucleotide sequence ID" value="NZ_FPAA01000005.1"/>
</dbReference>
<dbReference type="SUPFAM" id="SSF46689">
    <property type="entry name" value="Homeodomain-like"/>
    <property type="match status" value="1"/>
</dbReference>
<dbReference type="GO" id="GO:0003677">
    <property type="term" value="F:DNA binding"/>
    <property type="evidence" value="ECO:0007669"/>
    <property type="project" value="UniProtKB-UniRule"/>
</dbReference>
<dbReference type="SUPFAM" id="SSF48498">
    <property type="entry name" value="Tetracyclin repressor-like, C-terminal domain"/>
    <property type="match status" value="1"/>
</dbReference>
<reference evidence="7" key="1">
    <citation type="submission" date="2016-10" db="EMBL/GenBank/DDBJ databases">
        <authorList>
            <person name="Varghese N."/>
            <person name="Submissions S."/>
        </authorList>
    </citation>
    <scope>NUCLEOTIDE SEQUENCE [LARGE SCALE GENOMIC DNA]</scope>
    <source>
        <strain evidence="7">DSM 45789</strain>
    </source>
</reference>
<protein>
    <submittedName>
        <fullName evidence="6">DNA-binding transcriptional regulator, AcrR family</fullName>
    </submittedName>
</protein>
<dbReference type="Gene3D" id="1.10.10.60">
    <property type="entry name" value="Homeodomain-like"/>
    <property type="match status" value="1"/>
</dbReference>
<accession>A0A1I6RDX6</accession>
<evidence type="ECO:0000256" key="2">
    <source>
        <dbReference type="ARBA" id="ARBA00023125"/>
    </source>
</evidence>
<evidence type="ECO:0000256" key="1">
    <source>
        <dbReference type="ARBA" id="ARBA00023015"/>
    </source>
</evidence>
<evidence type="ECO:0000313" key="7">
    <source>
        <dbReference type="Proteomes" id="UP000198660"/>
    </source>
</evidence>
<feature type="domain" description="HTH tetR-type" evidence="5">
    <location>
        <begin position="5"/>
        <end position="65"/>
    </location>
</feature>
<dbReference type="PROSITE" id="PS50977">
    <property type="entry name" value="HTH_TETR_2"/>
    <property type="match status" value="1"/>
</dbReference>
<dbReference type="EMBL" id="FPAA01000005">
    <property type="protein sequence ID" value="SFS62866.1"/>
    <property type="molecule type" value="Genomic_DNA"/>
</dbReference>
<dbReference type="InterPro" id="IPR001647">
    <property type="entry name" value="HTH_TetR"/>
</dbReference>
<dbReference type="InterPro" id="IPR036271">
    <property type="entry name" value="Tet_transcr_reg_TetR-rel_C_sf"/>
</dbReference>
<keyword evidence="3" id="KW-0804">Transcription</keyword>
<name>A0A1I6RDX6_9BACL</name>
<dbReference type="Proteomes" id="UP000198660">
    <property type="component" value="Unassembled WGS sequence"/>
</dbReference>
<gene>
    <name evidence="6" type="ORF">SAMN05444972_10523</name>
</gene>
<keyword evidence="1" id="KW-0805">Transcription regulation</keyword>
<evidence type="ECO:0000256" key="4">
    <source>
        <dbReference type="PROSITE-ProRule" id="PRU00335"/>
    </source>
</evidence>
<dbReference type="InterPro" id="IPR025996">
    <property type="entry name" value="MT1864/Rv1816-like_C"/>
</dbReference>
<dbReference type="OrthoDB" id="71867at2"/>